<evidence type="ECO:0000313" key="4">
    <source>
        <dbReference type="EMBL" id="MBW7573461.1"/>
    </source>
</evidence>
<reference evidence="4 5" key="1">
    <citation type="submission" date="2021-03" db="EMBL/GenBank/DDBJ databases">
        <title>Caproiciproducens sp. nov. isolated from feces of cow.</title>
        <authorList>
            <person name="Choi J.-Y."/>
        </authorList>
    </citation>
    <scope>NUCLEOTIDE SEQUENCE [LARGE SCALE GENOMIC DNA]</scope>
    <source>
        <strain evidence="4 5">AGMB10547</strain>
    </source>
</reference>
<dbReference type="SUPFAM" id="SSF52540">
    <property type="entry name" value="P-loop containing nucleoside triphosphate hydrolases"/>
    <property type="match status" value="1"/>
</dbReference>
<gene>
    <name evidence="4" type="ORF">J5W02_11635</name>
</gene>
<feature type="domain" description="Stage III sporulation protein AA AAA+ ATPase" evidence="3">
    <location>
        <begin position="33"/>
        <end position="312"/>
    </location>
</feature>
<sequence length="339" mass="36443">MDNYSDSRFDSAAKAICGRIAKYFSLLPGDIKKQAQEIRLRVNKPISICCTNGIYFLNQTGRLACYPGGETMLSTKEDIEECFRNICSYSIYSHQNEIKNGFVTLAGGHRVGISGTAVFQNGEITGIRDISSINIRIAREITGSATELFHSLKKEISSGLLIVGPPASGKTTILRDLARQLSSGTCGDIRKVVVVDERGELAGTCLGVPQNDLGVCSDVLDGYPKAEGIMQAIRCLSPEFIICDELGGNDEVIAVEQCLNAGVSMISTIHSGSIDEFLMKNQAVRLLKTGAFGYVAMLNGHREPGTIQGIYKAGDLLAKIDGRVDSDSHRSSCGVYGVA</sequence>
<dbReference type="RefSeq" id="WP_219965855.1">
    <property type="nucleotide sequence ID" value="NZ_JAGFNZ010000004.1"/>
</dbReference>
<keyword evidence="2" id="KW-0067">ATP-binding</keyword>
<protein>
    <submittedName>
        <fullName evidence="4">Stage III sporulation protein AA</fullName>
    </submittedName>
</protein>
<keyword evidence="5" id="KW-1185">Reference proteome</keyword>
<dbReference type="PANTHER" id="PTHR20953">
    <property type="entry name" value="KINASE-RELATED"/>
    <property type="match status" value="1"/>
</dbReference>
<comment type="caution">
    <text evidence="4">The sequence shown here is derived from an EMBL/GenBank/DDBJ whole genome shotgun (WGS) entry which is preliminary data.</text>
</comment>
<evidence type="ECO:0000256" key="1">
    <source>
        <dbReference type="ARBA" id="ARBA00022741"/>
    </source>
</evidence>
<evidence type="ECO:0000256" key="2">
    <source>
        <dbReference type="ARBA" id="ARBA00022840"/>
    </source>
</evidence>
<dbReference type="EMBL" id="JAGFNZ010000004">
    <property type="protein sequence ID" value="MBW7573461.1"/>
    <property type="molecule type" value="Genomic_DNA"/>
</dbReference>
<evidence type="ECO:0000313" key="5">
    <source>
        <dbReference type="Proteomes" id="UP000719942"/>
    </source>
</evidence>
<dbReference type="InterPro" id="IPR045735">
    <property type="entry name" value="Spore_III_AA_AAA+_ATPase"/>
</dbReference>
<proteinExistence type="predicted"/>
<name>A0ABS7DQ74_9FIRM</name>
<keyword evidence="1" id="KW-0547">Nucleotide-binding</keyword>
<organism evidence="4 5">
    <name type="scientific">Caproiciproducens faecalis</name>
    <dbReference type="NCBI Taxonomy" id="2820301"/>
    <lineage>
        <taxon>Bacteria</taxon>
        <taxon>Bacillati</taxon>
        <taxon>Bacillota</taxon>
        <taxon>Clostridia</taxon>
        <taxon>Eubacteriales</taxon>
        <taxon>Acutalibacteraceae</taxon>
        <taxon>Caproiciproducens</taxon>
    </lineage>
</organism>
<dbReference type="InterPro" id="IPR027417">
    <property type="entry name" value="P-loop_NTPase"/>
</dbReference>
<accession>A0ABS7DQ74</accession>
<dbReference type="Pfam" id="PF19568">
    <property type="entry name" value="Spore_III_AA"/>
    <property type="match status" value="1"/>
</dbReference>
<evidence type="ECO:0000259" key="3">
    <source>
        <dbReference type="Pfam" id="PF19568"/>
    </source>
</evidence>
<dbReference type="PANTHER" id="PTHR20953:SF3">
    <property type="entry name" value="P-LOOP CONTAINING NUCLEOSIDE TRIPHOSPHATE HYDROLASES SUPERFAMILY PROTEIN"/>
    <property type="match status" value="1"/>
</dbReference>
<dbReference type="Proteomes" id="UP000719942">
    <property type="component" value="Unassembled WGS sequence"/>
</dbReference>
<dbReference type="Gene3D" id="3.40.50.300">
    <property type="entry name" value="P-loop containing nucleotide triphosphate hydrolases"/>
    <property type="match status" value="1"/>
</dbReference>